<evidence type="ECO:0000256" key="2">
    <source>
        <dbReference type="ARBA" id="ARBA00007193"/>
    </source>
</evidence>
<evidence type="ECO:0000313" key="15">
    <source>
        <dbReference type="EMBL" id="KAF0290290.1"/>
    </source>
</evidence>
<evidence type="ECO:0000256" key="11">
    <source>
        <dbReference type="ARBA" id="ARBA00023303"/>
    </source>
</evidence>
<keyword evidence="5 12" id="KW-0812">Transmembrane</keyword>
<dbReference type="Pfam" id="PF00858">
    <property type="entry name" value="ASC"/>
    <property type="match status" value="1"/>
</dbReference>
<evidence type="ECO:0000256" key="3">
    <source>
        <dbReference type="ARBA" id="ARBA00022448"/>
    </source>
</evidence>
<evidence type="ECO:0000256" key="12">
    <source>
        <dbReference type="RuleBase" id="RU000679"/>
    </source>
</evidence>
<evidence type="ECO:0000256" key="13">
    <source>
        <dbReference type="SAM" id="MobiDB-lite"/>
    </source>
</evidence>
<protein>
    <submittedName>
        <fullName evidence="15">Uncharacterized protein</fullName>
    </submittedName>
</protein>
<feature type="transmembrane region" description="Helical" evidence="14">
    <location>
        <begin position="20"/>
        <end position="42"/>
    </location>
</feature>
<evidence type="ECO:0000256" key="10">
    <source>
        <dbReference type="ARBA" id="ARBA00023201"/>
    </source>
</evidence>
<dbReference type="InterPro" id="IPR001873">
    <property type="entry name" value="ENaC"/>
</dbReference>
<dbReference type="Proteomes" id="UP000440578">
    <property type="component" value="Unassembled WGS sequence"/>
</dbReference>
<keyword evidence="16" id="KW-1185">Reference proteome</keyword>
<keyword evidence="6 14" id="KW-1133">Transmembrane helix</keyword>
<keyword evidence="11 12" id="KW-0407">Ion channel</keyword>
<comment type="caution">
    <text evidence="15">The sequence shown here is derived from an EMBL/GenBank/DDBJ whole genome shotgun (WGS) entry which is preliminary data.</text>
</comment>
<gene>
    <name evidence="15" type="ORF">FJT64_011504</name>
</gene>
<evidence type="ECO:0000256" key="6">
    <source>
        <dbReference type="ARBA" id="ARBA00022989"/>
    </source>
</evidence>
<evidence type="ECO:0000256" key="1">
    <source>
        <dbReference type="ARBA" id="ARBA00004141"/>
    </source>
</evidence>
<keyword evidence="9 14" id="KW-0472">Membrane</keyword>
<feature type="compositionally biased region" description="Low complexity" evidence="13">
    <location>
        <begin position="347"/>
        <end position="361"/>
    </location>
</feature>
<name>A0A6A4VG73_AMPAM</name>
<keyword evidence="4 12" id="KW-0894">Sodium channel</keyword>
<evidence type="ECO:0000313" key="16">
    <source>
        <dbReference type="Proteomes" id="UP000440578"/>
    </source>
</evidence>
<evidence type="ECO:0000256" key="14">
    <source>
        <dbReference type="SAM" id="Phobius"/>
    </source>
</evidence>
<accession>A0A6A4VG73</accession>
<keyword evidence="10 12" id="KW-0739">Sodium transport</keyword>
<proteinExistence type="inferred from homology"/>
<comment type="subcellular location">
    <subcellularLocation>
        <location evidence="1">Membrane</location>
        <topology evidence="1">Multi-pass membrane protein</topology>
    </subcellularLocation>
</comment>
<dbReference type="EMBL" id="VIIS01001967">
    <property type="protein sequence ID" value="KAF0290290.1"/>
    <property type="molecule type" value="Genomic_DNA"/>
</dbReference>
<keyword evidence="8 12" id="KW-0406">Ion transport</keyword>
<evidence type="ECO:0000256" key="5">
    <source>
        <dbReference type="ARBA" id="ARBA00022692"/>
    </source>
</evidence>
<keyword evidence="7" id="KW-0915">Sodium</keyword>
<feature type="region of interest" description="Disordered" evidence="13">
    <location>
        <begin position="344"/>
        <end position="368"/>
    </location>
</feature>
<organism evidence="15 16">
    <name type="scientific">Amphibalanus amphitrite</name>
    <name type="common">Striped barnacle</name>
    <name type="synonym">Balanus amphitrite</name>
    <dbReference type="NCBI Taxonomy" id="1232801"/>
    <lineage>
        <taxon>Eukaryota</taxon>
        <taxon>Metazoa</taxon>
        <taxon>Ecdysozoa</taxon>
        <taxon>Arthropoda</taxon>
        <taxon>Crustacea</taxon>
        <taxon>Multicrustacea</taxon>
        <taxon>Cirripedia</taxon>
        <taxon>Thoracica</taxon>
        <taxon>Thoracicalcarea</taxon>
        <taxon>Balanomorpha</taxon>
        <taxon>Balanoidea</taxon>
        <taxon>Balanidae</taxon>
        <taxon>Amphibalaninae</taxon>
        <taxon>Amphibalanus</taxon>
    </lineage>
</organism>
<sequence length="368" mass="40336">MAVLVTAGGPAGGPGTPRWWRLALLLRWLLVVVLLSLLVTNFSQQVSLMRRENTVMSVSREPRGPPPAISLCMVAATPRGPLADALPASTRRSYRLAGSGPFQVPLEAWRDYNWSGRPLESLWDLATPPLHQLVSFCNVHECLATEKSFATPTGTWHRHLLTDGVCFTLRANSSLQKQPKVYRLAEQGPVMVVNTSAVSEPIILVIPGNETLPRDGMFEMPQQMVTLEPGSGYDIRFTETRYELVSTHRSPCRPGAYHQLWCQAQCAWSAATAAAGCRMPWMVLPEPLPVCSDFPSMERTMRALDAGPTTRDCRQSCPPACEYTKYDMSVQRIPFPDSRRLSGVRTGLGAHGAPADGAAHPQLAGAVH</sequence>
<evidence type="ECO:0000256" key="9">
    <source>
        <dbReference type="ARBA" id="ARBA00023136"/>
    </source>
</evidence>
<evidence type="ECO:0000256" key="7">
    <source>
        <dbReference type="ARBA" id="ARBA00023053"/>
    </source>
</evidence>
<comment type="similarity">
    <text evidence="2 12">Belongs to the amiloride-sensitive sodium channel (TC 1.A.6) family.</text>
</comment>
<dbReference type="GO" id="GO:0005272">
    <property type="term" value="F:sodium channel activity"/>
    <property type="evidence" value="ECO:0007669"/>
    <property type="project" value="UniProtKB-KW"/>
</dbReference>
<dbReference type="GO" id="GO:0016020">
    <property type="term" value="C:membrane"/>
    <property type="evidence" value="ECO:0007669"/>
    <property type="project" value="UniProtKB-SubCell"/>
</dbReference>
<evidence type="ECO:0000256" key="4">
    <source>
        <dbReference type="ARBA" id="ARBA00022461"/>
    </source>
</evidence>
<reference evidence="15 16" key="1">
    <citation type="submission" date="2019-07" db="EMBL/GenBank/DDBJ databases">
        <title>Draft genome assembly of a fouling barnacle, Amphibalanus amphitrite (Darwin, 1854): The first reference genome for Thecostraca.</title>
        <authorList>
            <person name="Kim W."/>
        </authorList>
    </citation>
    <scope>NUCLEOTIDE SEQUENCE [LARGE SCALE GENOMIC DNA]</scope>
    <source>
        <strain evidence="15">SNU_AA5</strain>
        <tissue evidence="15">Soma without cirri and trophi</tissue>
    </source>
</reference>
<keyword evidence="3 12" id="KW-0813">Transport</keyword>
<dbReference type="AlphaFoldDB" id="A0A6A4VG73"/>
<evidence type="ECO:0000256" key="8">
    <source>
        <dbReference type="ARBA" id="ARBA00023065"/>
    </source>
</evidence>